<dbReference type="AlphaFoldDB" id="A0A1X3D1V8"/>
<dbReference type="Pfam" id="PF00561">
    <property type="entry name" value="Abhydrolase_1"/>
    <property type="match status" value="1"/>
</dbReference>
<evidence type="ECO:0000313" key="6">
    <source>
        <dbReference type="EMBL" id="OSI13684.1"/>
    </source>
</evidence>
<dbReference type="GO" id="GO:0016020">
    <property type="term" value="C:membrane"/>
    <property type="evidence" value="ECO:0007669"/>
    <property type="project" value="TreeGrafter"/>
</dbReference>
<proteinExistence type="predicted"/>
<dbReference type="InterPro" id="IPR010076">
    <property type="entry name" value="BioH"/>
</dbReference>
<accession>A0A1X3D1V8</accession>
<gene>
    <name evidence="6" type="ORF">BWD09_12955</name>
</gene>
<evidence type="ECO:0000256" key="3">
    <source>
        <dbReference type="ARBA" id="ARBA00022756"/>
    </source>
</evidence>
<dbReference type="EMBL" id="MTBO01000066">
    <property type="protein sequence ID" value="OSI13684.1"/>
    <property type="molecule type" value="Genomic_DNA"/>
</dbReference>
<name>A0A1X3D1V8_9NEIS</name>
<dbReference type="Gene3D" id="3.40.50.1820">
    <property type="entry name" value="alpha/beta hydrolase"/>
    <property type="match status" value="1"/>
</dbReference>
<keyword evidence="2" id="KW-0963">Cytoplasm</keyword>
<evidence type="ECO:0000259" key="5">
    <source>
        <dbReference type="Pfam" id="PF00561"/>
    </source>
</evidence>
<dbReference type="GeneID" id="94581941"/>
<organism evidence="6 7">
    <name type="scientific">Neisseria dentiae</name>
    <dbReference type="NCBI Taxonomy" id="194197"/>
    <lineage>
        <taxon>Bacteria</taxon>
        <taxon>Pseudomonadati</taxon>
        <taxon>Pseudomonadota</taxon>
        <taxon>Betaproteobacteria</taxon>
        <taxon>Neisseriales</taxon>
        <taxon>Neisseriaceae</taxon>
        <taxon>Neisseria</taxon>
    </lineage>
</organism>
<dbReference type="STRING" id="194197.BWD09_12955"/>
<comment type="caution">
    <text evidence="6">The sequence shown here is derived from an EMBL/GenBank/DDBJ whole genome shotgun (WGS) entry which is preliminary data.</text>
</comment>
<protein>
    <submittedName>
        <fullName evidence="6">Pimeloyl-[acyl-carrier protein] methyl ester esterase</fullName>
    </submittedName>
</protein>
<dbReference type="Proteomes" id="UP000193118">
    <property type="component" value="Unassembled WGS sequence"/>
</dbReference>
<dbReference type="PANTHER" id="PTHR43798:SF31">
    <property type="entry name" value="AB HYDROLASE SUPERFAMILY PROTEIN YCLE"/>
    <property type="match status" value="1"/>
</dbReference>
<dbReference type="PANTHER" id="PTHR43798">
    <property type="entry name" value="MONOACYLGLYCEROL LIPASE"/>
    <property type="match status" value="1"/>
</dbReference>
<evidence type="ECO:0000256" key="4">
    <source>
        <dbReference type="ARBA" id="ARBA00022801"/>
    </source>
</evidence>
<dbReference type="InterPro" id="IPR050266">
    <property type="entry name" value="AB_hydrolase_sf"/>
</dbReference>
<sequence>MTHSPKNVYLIHGWAANRHIFDDLTPRLPANWHIRALNLPGHGDAPFNGGFDVAAAADAFAGQISEPAYLVGWSLGGLVALYLAHRHPEKVRALCLTASFARFQAAPDYPEGLSNPALAKMIVLFEQDYHRYMKQFLQLQFLYAKDQHPVLEKVLPDIVKHGAPAAMQAALDAVAGADARAFLPHIHAPALLIFGAKDSITPPRMGEYLHRHLPQSELHIIEKAAHAPFLTQAGEFARLLADFVETH</sequence>
<dbReference type="NCBIfam" id="TIGR01738">
    <property type="entry name" value="bioH"/>
    <property type="match status" value="1"/>
</dbReference>
<dbReference type="OrthoDB" id="9798888at2"/>
<keyword evidence="1" id="KW-0719">Serine esterase</keyword>
<dbReference type="InterPro" id="IPR000073">
    <property type="entry name" value="AB_hydrolase_1"/>
</dbReference>
<dbReference type="GO" id="GO:0052689">
    <property type="term" value="F:carboxylic ester hydrolase activity"/>
    <property type="evidence" value="ECO:0007669"/>
    <property type="project" value="UniProtKB-KW"/>
</dbReference>
<dbReference type="SUPFAM" id="SSF53474">
    <property type="entry name" value="alpha/beta-Hydrolases"/>
    <property type="match status" value="1"/>
</dbReference>
<evidence type="ECO:0000313" key="7">
    <source>
        <dbReference type="Proteomes" id="UP000193118"/>
    </source>
</evidence>
<dbReference type="InterPro" id="IPR029058">
    <property type="entry name" value="AB_hydrolase_fold"/>
</dbReference>
<evidence type="ECO:0000256" key="1">
    <source>
        <dbReference type="ARBA" id="ARBA00022487"/>
    </source>
</evidence>
<keyword evidence="3" id="KW-0093">Biotin biosynthesis</keyword>
<reference evidence="7" key="1">
    <citation type="submission" date="2017-01" db="EMBL/GenBank/DDBJ databases">
        <authorList>
            <person name="Wolfgang W.J."/>
            <person name="Cole J."/>
            <person name="Wroblewski D."/>
            <person name="Mcginnis J."/>
            <person name="Musser K.A."/>
        </authorList>
    </citation>
    <scope>NUCLEOTIDE SEQUENCE [LARGE SCALE GENOMIC DNA]</scope>
    <source>
        <strain evidence="7">DSM 19151</strain>
    </source>
</reference>
<keyword evidence="7" id="KW-1185">Reference proteome</keyword>
<feature type="domain" description="AB hydrolase-1" evidence="5">
    <location>
        <begin position="8"/>
        <end position="231"/>
    </location>
</feature>
<evidence type="ECO:0000256" key="2">
    <source>
        <dbReference type="ARBA" id="ARBA00022490"/>
    </source>
</evidence>
<dbReference type="GO" id="GO:0009102">
    <property type="term" value="P:biotin biosynthetic process"/>
    <property type="evidence" value="ECO:0007669"/>
    <property type="project" value="UniProtKB-KW"/>
</dbReference>
<keyword evidence="4" id="KW-0378">Hydrolase</keyword>
<dbReference type="RefSeq" id="WP_085367181.1">
    <property type="nucleotide sequence ID" value="NZ_CAUJPZ010000079.1"/>
</dbReference>